<proteinExistence type="predicted"/>
<accession>A0ABR8WQA2</accession>
<evidence type="ECO:0000256" key="2">
    <source>
        <dbReference type="SAM" id="Phobius"/>
    </source>
</evidence>
<feature type="transmembrane region" description="Helical" evidence="2">
    <location>
        <begin position="258"/>
        <end position="278"/>
    </location>
</feature>
<name>A0ABR8WQA2_9MICO</name>
<feature type="region of interest" description="Disordered" evidence="1">
    <location>
        <begin position="1"/>
        <end position="41"/>
    </location>
</feature>
<feature type="compositionally biased region" description="Pro residues" evidence="1">
    <location>
        <begin position="16"/>
        <end position="40"/>
    </location>
</feature>
<feature type="transmembrane region" description="Helical" evidence="2">
    <location>
        <begin position="719"/>
        <end position="736"/>
    </location>
</feature>
<gene>
    <name evidence="3" type="ORF">H9634_00480</name>
</gene>
<feature type="transmembrane region" description="Helical" evidence="2">
    <location>
        <begin position="234"/>
        <end position="252"/>
    </location>
</feature>
<feature type="transmembrane region" description="Helical" evidence="2">
    <location>
        <begin position="743"/>
        <end position="763"/>
    </location>
</feature>
<reference evidence="3 4" key="1">
    <citation type="submission" date="2020-08" db="EMBL/GenBank/DDBJ databases">
        <title>A Genomic Blueprint of the Chicken Gut Microbiome.</title>
        <authorList>
            <person name="Gilroy R."/>
            <person name="Ravi A."/>
            <person name="Getino M."/>
            <person name="Pursley I."/>
            <person name="Horton D.L."/>
            <person name="Alikhan N.-F."/>
            <person name="Baker D."/>
            <person name="Gharbi K."/>
            <person name="Hall N."/>
            <person name="Watson M."/>
            <person name="Adriaenssens E.M."/>
            <person name="Foster-Nyarko E."/>
            <person name="Jarju S."/>
            <person name="Secka A."/>
            <person name="Antonio M."/>
            <person name="Oren A."/>
            <person name="Chaudhuri R."/>
            <person name="La Ragione R.M."/>
            <person name="Hildebrand F."/>
            <person name="Pallen M.J."/>
        </authorList>
    </citation>
    <scope>NUCLEOTIDE SEQUENCE [LARGE SCALE GENOMIC DNA]</scope>
    <source>
        <strain evidence="3 4">Re57</strain>
    </source>
</reference>
<feature type="transmembrane region" description="Helical" evidence="2">
    <location>
        <begin position="464"/>
        <end position="483"/>
    </location>
</feature>
<keyword evidence="2" id="KW-1133">Transmembrane helix</keyword>
<sequence length="1109" mass="115917">MRPPIGPSMRPGMPHAGPPNGPPTGPSAGPPGPPRLPYPPHAGGGHPGYAATASGPVRPPIDRTSLYLNILLGVAALLMITAAIIFITVASSTVVKAVSLWVVAVVFYGTGLIVYSFVSKLRPVGFALTAIGLAIIPIAGFGLGGWQLTSGTLAWFISSAAGVLAYLGAAVVLRSQLVTWLSVAFTFSLTMSAIALTPAPVVWYFVVLILTTAPLALLAVLLRGRLAEKYIRPQIILGDVLAPLAVAGAVFIDPVPTRLEWGILFAALGVHFLVGALLRRSPLRGVGARFSFALAILLIISGLVHNEMIGLHASWNRPLTTVAALLIGAAFFTEAALRRPARRGGPAPQPEASELPAAMAAPAIQAAAAHIALMLAGGFLYATGIVLAEVPYTDPASTIATILISVTGLLAAGAAVFAALRADALLPLGAGIAVAARVGAFLVYQIMHHGPEDAPLGDQLPSGVATSAGFIWHVLLLIGLAWLSSTITSRRARHLTVLRAGMPPLMPAAALLLLIPAPMAAADIDSPVSTLIVIASVAALGLCAWWARNALLVTGAVPVALAFGYVLGDIWKALGLGSSVTSPIVTGGYLIILAAALAGLALAEVGLRRRGRTWRARYAVITAGILAAFFGFGLLFRIVTLGIEDSQAAYIAGPVLLFITVGLFAAGHWASRRLAAAGPGPGLRYSELRLLPLSISAVAAFLASVLIICLHSVEHVRLAAAIVLLLLAAVAFAHAFAARVPEVVLLGFLALYHGIRVLAGLGITDAALAHLLAAWLVWMLAYALYWFVSVAYDRKPGARHLVAGFSRWSLAPLIAAFAAMLTAFISALLVDAEVPVLHSLTMLIAGITLMMPAFMLVLLAQRFPHQLTRRITAEVATYIGAVGGMIALAGIWQLRLVVPLHVLLAAAIGWAIFCARSQPVRSGPGAQFVRVDLRTVIPMAFITLTGTIAAFTADHAGYSLLFLIDHAALLIAGAVLLRAWALWWGLAGVSAGIVWFLRDLMWLALVIIAVFIIGVVIWQLLRKPKSPEPQGSPVQEPPQNPPHAGPEQGFGPPHVPPRQGPPPPAPPRPPGQVPSGPGQPPPRERNWQPPAQPPPAPPSGTWQEPRHDG</sequence>
<feature type="transmembrane region" description="Helical" evidence="2">
    <location>
        <begin position="690"/>
        <end position="713"/>
    </location>
</feature>
<feature type="transmembrane region" description="Helical" evidence="2">
    <location>
        <begin position="836"/>
        <end position="859"/>
    </location>
</feature>
<feature type="transmembrane region" description="Helical" evidence="2">
    <location>
        <begin position="808"/>
        <end position="830"/>
    </location>
</feature>
<feature type="transmembrane region" description="Helical" evidence="2">
    <location>
        <begin position="177"/>
        <end position="196"/>
    </location>
</feature>
<feature type="transmembrane region" description="Helical" evidence="2">
    <location>
        <begin position="66"/>
        <end position="92"/>
    </location>
</feature>
<keyword evidence="4" id="KW-1185">Reference proteome</keyword>
<feature type="transmembrane region" description="Helical" evidence="2">
    <location>
        <begin position="588"/>
        <end position="607"/>
    </location>
</feature>
<feature type="transmembrane region" description="Helical" evidence="2">
    <location>
        <begin position="152"/>
        <end position="172"/>
    </location>
</feature>
<protein>
    <recommendedName>
        <fullName evidence="5">DUF2339 domain-containing protein</fullName>
    </recommendedName>
</protein>
<feature type="transmembrane region" description="Helical" evidence="2">
    <location>
        <begin position="898"/>
        <end position="915"/>
    </location>
</feature>
<dbReference type="PANTHER" id="PTHR48125:SF10">
    <property type="entry name" value="OS12G0136300 PROTEIN"/>
    <property type="match status" value="1"/>
</dbReference>
<feature type="transmembrane region" description="Helical" evidence="2">
    <location>
        <begin position="1003"/>
        <end position="1021"/>
    </location>
</feature>
<evidence type="ECO:0008006" key="5">
    <source>
        <dbReference type="Google" id="ProtNLM"/>
    </source>
</evidence>
<feature type="transmembrane region" description="Helical" evidence="2">
    <location>
        <begin position="871"/>
        <end position="892"/>
    </location>
</feature>
<evidence type="ECO:0000256" key="1">
    <source>
        <dbReference type="SAM" id="MobiDB-lite"/>
    </source>
</evidence>
<feature type="compositionally biased region" description="Pro residues" evidence="1">
    <location>
        <begin position="1035"/>
        <end position="1044"/>
    </location>
</feature>
<evidence type="ECO:0000313" key="3">
    <source>
        <dbReference type="EMBL" id="MBD8019259.1"/>
    </source>
</evidence>
<feature type="transmembrane region" description="Helical" evidence="2">
    <location>
        <begin position="319"/>
        <end position="337"/>
    </location>
</feature>
<feature type="transmembrane region" description="Helical" evidence="2">
    <location>
        <begin position="98"/>
        <end position="118"/>
    </location>
</feature>
<feature type="transmembrane region" description="Helical" evidence="2">
    <location>
        <begin position="649"/>
        <end position="670"/>
    </location>
</feature>
<feature type="transmembrane region" description="Helical" evidence="2">
    <location>
        <begin position="769"/>
        <end position="788"/>
    </location>
</feature>
<feature type="transmembrane region" description="Helical" evidence="2">
    <location>
        <begin position="619"/>
        <end position="643"/>
    </location>
</feature>
<comment type="caution">
    <text evidence="3">The sequence shown here is derived from an EMBL/GenBank/DDBJ whole genome shotgun (WGS) entry which is preliminary data.</text>
</comment>
<feature type="transmembrane region" description="Helical" evidence="2">
    <location>
        <begin position="358"/>
        <end position="387"/>
    </location>
</feature>
<feature type="compositionally biased region" description="Pro residues" evidence="1">
    <location>
        <begin position="1053"/>
        <end position="1081"/>
    </location>
</feature>
<feature type="transmembrane region" description="Helical" evidence="2">
    <location>
        <begin position="551"/>
        <end position="568"/>
    </location>
</feature>
<feature type="region of interest" description="Disordered" evidence="1">
    <location>
        <begin position="1026"/>
        <end position="1109"/>
    </location>
</feature>
<feature type="transmembrane region" description="Helical" evidence="2">
    <location>
        <begin position="290"/>
        <end position="313"/>
    </location>
</feature>
<feature type="transmembrane region" description="Helical" evidence="2">
    <location>
        <begin position="425"/>
        <end position="444"/>
    </location>
</feature>
<dbReference type="PANTHER" id="PTHR48125">
    <property type="entry name" value="LP07818P1"/>
    <property type="match status" value="1"/>
</dbReference>
<dbReference type="RefSeq" id="WP_191724899.1">
    <property type="nucleotide sequence ID" value="NZ_JACSPY010000001.1"/>
</dbReference>
<feature type="transmembrane region" description="Helical" evidence="2">
    <location>
        <begin position="504"/>
        <end position="522"/>
    </location>
</feature>
<feature type="transmembrane region" description="Helical" evidence="2">
    <location>
        <begin position="936"/>
        <end position="953"/>
    </location>
</feature>
<feature type="transmembrane region" description="Helical" evidence="2">
    <location>
        <begin position="399"/>
        <end position="418"/>
    </location>
</feature>
<feature type="transmembrane region" description="Helical" evidence="2">
    <location>
        <begin position="528"/>
        <end position="546"/>
    </location>
</feature>
<dbReference type="EMBL" id="JACSPY010000001">
    <property type="protein sequence ID" value="MBD8019259.1"/>
    <property type="molecule type" value="Genomic_DNA"/>
</dbReference>
<feature type="transmembrane region" description="Helical" evidence="2">
    <location>
        <begin position="202"/>
        <end position="222"/>
    </location>
</feature>
<keyword evidence="2" id="KW-0812">Transmembrane</keyword>
<keyword evidence="2" id="KW-0472">Membrane</keyword>
<organism evidence="3 4">
    <name type="scientific">Brevibacterium gallinarum</name>
    <dbReference type="NCBI Taxonomy" id="2762220"/>
    <lineage>
        <taxon>Bacteria</taxon>
        <taxon>Bacillati</taxon>
        <taxon>Actinomycetota</taxon>
        <taxon>Actinomycetes</taxon>
        <taxon>Micrococcales</taxon>
        <taxon>Brevibacteriaceae</taxon>
        <taxon>Brevibacterium</taxon>
    </lineage>
</organism>
<feature type="transmembrane region" description="Helical" evidence="2">
    <location>
        <begin position="125"/>
        <end position="146"/>
    </location>
</feature>
<dbReference type="Proteomes" id="UP000651517">
    <property type="component" value="Unassembled WGS sequence"/>
</dbReference>
<evidence type="ECO:0000313" key="4">
    <source>
        <dbReference type="Proteomes" id="UP000651517"/>
    </source>
</evidence>